<name>A0ABN3A4S5_9ACTN</name>
<gene>
    <name evidence="2" type="ORF">GCM10009760_52180</name>
</gene>
<evidence type="ECO:0000313" key="2">
    <source>
        <dbReference type="EMBL" id="GAA2153910.1"/>
    </source>
</evidence>
<proteinExistence type="predicted"/>
<protein>
    <recommendedName>
        <fullName evidence="4">Ig-like domain-containing protein</fullName>
    </recommendedName>
</protein>
<comment type="caution">
    <text evidence="2">The sequence shown here is derived from an EMBL/GenBank/DDBJ whole genome shotgun (WGS) entry which is preliminary data.</text>
</comment>
<organism evidence="2 3">
    <name type="scientific">Kitasatospora kazusensis</name>
    <dbReference type="NCBI Taxonomy" id="407974"/>
    <lineage>
        <taxon>Bacteria</taxon>
        <taxon>Bacillati</taxon>
        <taxon>Actinomycetota</taxon>
        <taxon>Actinomycetes</taxon>
        <taxon>Kitasatosporales</taxon>
        <taxon>Streptomycetaceae</taxon>
        <taxon>Kitasatospora</taxon>
    </lineage>
</organism>
<keyword evidence="1" id="KW-0732">Signal</keyword>
<accession>A0ABN3A4S5</accession>
<feature type="signal peptide" evidence="1">
    <location>
        <begin position="1"/>
        <end position="36"/>
    </location>
</feature>
<dbReference type="RefSeq" id="WP_344468411.1">
    <property type="nucleotide sequence ID" value="NZ_BAAANT010000040.1"/>
</dbReference>
<evidence type="ECO:0008006" key="4">
    <source>
        <dbReference type="Google" id="ProtNLM"/>
    </source>
</evidence>
<dbReference type="EMBL" id="BAAANT010000040">
    <property type="protein sequence ID" value="GAA2153910.1"/>
    <property type="molecule type" value="Genomic_DNA"/>
</dbReference>
<keyword evidence="3" id="KW-1185">Reference proteome</keyword>
<feature type="chain" id="PRO_5046569131" description="Ig-like domain-containing protein" evidence="1">
    <location>
        <begin position="37"/>
        <end position="130"/>
    </location>
</feature>
<dbReference type="Proteomes" id="UP001422759">
    <property type="component" value="Unassembled WGS sequence"/>
</dbReference>
<reference evidence="2 3" key="1">
    <citation type="journal article" date="2019" name="Int. J. Syst. Evol. Microbiol.">
        <title>The Global Catalogue of Microorganisms (GCM) 10K type strain sequencing project: providing services to taxonomists for standard genome sequencing and annotation.</title>
        <authorList>
            <consortium name="The Broad Institute Genomics Platform"/>
            <consortium name="The Broad Institute Genome Sequencing Center for Infectious Disease"/>
            <person name="Wu L."/>
            <person name="Ma J."/>
        </authorList>
    </citation>
    <scope>NUCLEOTIDE SEQUENCE [LARGE SCALE GENOMIC DNA]</scope>
    <source>
        <strain evidence="2 3">JCM 14560</strain>
    </source>
</reference>
<evidence type="ECO:0000313" key="3">
    <source>
        <dbReference type="Proteomes" id="UP001422759"/>
    </source>
</evidence>
<dbReference type="PROSITE" id="PS51257">
    <property type="entry name" value="PROKAR_LIPOPROTEIN"/>
    <property type="match status" value="1"/>
</dbReference>
<evidence type="ECO:0000256" key="1">
    <source>
        <dbReference type="SAM" id="SignalP"/>
    </source>
</evidence>
<sequence length="130" mass="13100">MSLRSIRTKTGRVALTGAGAALACSAALVAAPAAQAAPATISASLSCFAEGTGGNSGDIECGLTTSAVSPFTVSWSADNYYKIVANYPDDFMVTCGSSWYPVTITATITDATGSQTSVTTRQMCKTGGPV</sequence>